<evidence type="ECO:0000313" key="10">
    <source>
        <dbReference type="Proteomes" id="UP000429523"/>
    </source>
</evidence>
<evidence type="ECO:0000313" key="3">
    <source>
        <dbReference type="EMBL" id="KAE8928781.1"/>
    </source>
</evidence>
<evidence type="ECO:0000313" key="12">
    <source>
        <dbReference type="Proteomes" id="UP000437068"/>
    </source>
</evidence>
<dbReference type="EMBL" id="QXFX01001560">
    <property type="protein sequence ID" value="KAE9088276.1"/>
    <property type="molecule type" value="Genomic_DNA"/>
</dbReference>
<evidence type="ECO:0000313" key="7">
    <source>
        <dbReference type="EMBL" id="KAE9186138.1"/>
    </source>
</evidence>
<evidence type="ECO:0000313" key="9">
    <source>
        <dbReference type="EMBL" id="KAE9289390.1"/>
    </source>
</evidence>
<dbReference type="AlphaFoldDB" id="A0A6A3SJ09"/>
<evidence type="ECO:0000313" key="4">
    <source>
        <dbReference type="EMBL" id="KAE9087865.1"/>
    </source>
</evidence>
<gene>
    <name evidence="9" type="ORF">PF001_g20062</name>
    <name evidence="8" type="ORF">PF002_g21436</name>
    <name evidence="7" type="ORF">PF005_g20965</name>
    <name evidence="6" type="ORF">PF006_g19867</name>
    <name evidence="4" type="ORF">PF007_g20208</name>
    <name evidence="3" type="ORF">PF009_g21092</name>
    <name evidence="5" type="ORF">PF010_g19434</name>
</gene>
<dbReference type="EMBL" id="QXFZ01001597">
    <property type="protein sequence ID" value="KAE9087865.1"/>
    <property type="molecule type" value="Genomic_DNA"/>
</dbReference>
<evidence type="ECO:0000313" key="14">
    <source>
        <dbReference type="Proteomes" id="UP000440732"/>
    </source>
</evidence>
<evidence type="ECO:0000313" key="8">
    <source>
        <dbReference type="EMBL" id="KAE9201772.1"/>
    </source>
</evidence>
<reference evidence="10 11" key="1">
    <citation type="submission" date="2018-08" db="EMBL/GenBank/DDBJ databases">
        <title>Genomic investigation of the strawberry pathogen Phytophthora fragariae indicates pathogenicity is determined by transcriptional variation in three key races.</title>
        <authorList>
            <person name="Adams T.M."/>
            <person name="Armitage A.D."/>
            <person name="Sobczyk M.K."/>
            <person name="Bates H.J."/>
            <person name="Dunwell J.M."/>
            <person name="Nellist C.F."/>
            <person name="Harrison R.J."/>
        </authorList>
    </citation>
    <scope>NUCLEOTIDE SEQUENCE [LARGE SCALE GENOMIC DNA]</scope>
    <source>
        <strain evidence="9 12">A4</strain>
        <strain evidence="8 13">BC-1</strain>
        <strain evidence="7 11">NOV-27</strain>
        <strain evidence="6 14">NOV-5</strain>
        <strain evidence="4 15">NOV-71</strain>
        <strain evidence="3 10">NOV-9</strain>
        <strain evidence="5 16">ONT-3</strain>
    </source>
</reference>
<comment type="caution">
    <text evidence="6">The sequence shown here is derived from an EMBL/GenBank/DDBJ whole genome shotgun (WGS) entry which is preliminary data.</text>
</comment>
<dbReference type="Proteomes" id="UP000488956">
    <property type="component" value="Unassembled WGS sequence"/>
</dbReference>
<evidence type="ECO:0000313" key="16">
    <source>
        <dbReference type="Proteomes" id="UP000488956"/>
    </source>
</evidence>
<accession>A0A6A3SJ09</accession>
<feature type="region of interest" description="Disordered" evidence="1">
    <location>
        <begin position="252"/>
        <end position="280"/>
    </location>
</feature>
<dbReference type="Proteomes" id="UP000440367">
    <property type="component" value="Unassembled WGS sequence"/>
</dbReference>
<dbReference type="Proteomes" id="UP000437068">
    <property type="component" value="Unassembled WGS sequence"/>
</dbReference>
<feature type="transmembrane region" description="Helical" evidence="2">
    <location>
        <begin position="429"/>
        <end position="448"/>
    </location>
</feature>
<dbReference type="Proteomes" id="UP000429523">
    <property type="component" value="Unassembled WGS sequence"/>
</dbReference>
<dbReference type="Proteomes" id="UP000441208">
    <property type="component" value="Unassembled WGS sequence"/>
</dbReference>
<dbReference type="OrthoDB" id="129938at2759"/>
<dbReference type="Proteomes" id="UP000440732">
    <property type="component" value="Unassembled WGS sequence"/>
</dbReference>
<evidence type="ECO:0000313" key="11">
    <source>
        <dbReference type="Proteomes" id="UP000433483"/>
    </source>
</evidence>
<evidence type="ECO:0000313" key="5">
    <source>
        <dbReference type="EMBL" id="KAE9088276.1"/>
    </source>
</evidence>
<sequence length="450" mass="47161">MSGTTWYYCNLLEETSEGVPVVQVRQHATEDIASVSVVRSEISLAEGIDVDDELAVAISTYVLSASTVTTPEVVESEPDTPVVNAVEKQVATEPVVAEPAVEAVPEQIASESVAAETVVENELLAVELVEEQVAEPVEEHGEAAASGDAVQTEGEVIEEVVAEPVAVEAVADEAVNEPSSAEKEIVAEPVADEEVAAEDATEPVVVEEAVKEAVNEAAAVVETVHDAVETAVEEEKPAEVEPVVDEPVAEPVAADEATKDEVPEAAIETPALTSEGPEEKADDVALDAIDEPRKLVTRMSSIPEDEENVVEAGQPAEEEVVAEPVDVPAVEKEEEVIDVAESTSAVEEALAAAKTVTDDVSDTQSEVSEAPATEAVDPAPVAKVDEEPESEIEETMVIDAELAAKEASAANQETSSFSFIPEQIRKNSYAVSSMAVAVTTAIVATLVARR</sequence>
<dbReference type="EMBL" id="QXGB01001745">
    <property type="protein sequence ID" value="KAE9186138.1"/>
    <property type="molecule type" value="Genomic_DNA"/>
</dbReference>
<evidence type="ECO:0000313" key="6">
    <source>
        <dbReference type="EMBL" id="KAE9112962.1"/>
    </source>
</evidence>
<proteinExistence type="predicted"/>
<dbReference type="Proteomes" id="UP000433483">
    <property type="component" value="Unassembled WGS sequence"/>
</dbReference>
<keyword evidence="11" id="KW-1185">Reference proteome</keyword>
<evidence type="ECO:0000313" key="15">
    <source>
        <dbReference type="Proteomes" id="UP000441208"/>
    </source>
</evidence>
<dbReference type="EMBL" id="QXGD01001644">
    <property type="protein sequence ID" value="KAE9201772.1"/>
    <property type="molecule type" value="Genomic_DNA"/>
</dbReference>
<evidence type="ECO:0000313" key="13">
    <source>
        <dbReference type="Proteomes" id="UP000440367"/>
    </source>
</evidence>
<organism evidence="6 14">
    <name type="scientific">Phytophthora fragariae</name>
    <dbReference type="NCBI Taxonomy" id="53985"/>
    <lineage>
        <taxon>Eukaryota</taxon>
        <taxon>Sar</taxon>
        <taxon>Stramenopiles</taxon>
        <taxon>Oomycota</taxon>
        <taxon>Peronosporomycetes</taxon>
        <taxon>Peronosporales</taxon>
        <taxon>Peronosporaceae</taxon>
        <taxon>Phytophthora</taxon>
    </lineage>
</organism>
<name>A0A6A3SJ09_9STRA</name>
<keyword evidence="2" id="KW-1133">Transmembrane helix</keyword>
<dbReference type="EMBL" id="QXGE01001693">
    <property type="protein sequence ID" value="KAE9289390.1"/>
    <property type="molecule type" value="Genomic_DNA"/>
</dbReference>
<dbReference type="EMBL" id="QXGA01001686">
    <property type="protein sequence ID" value="KAE9112962.1"/>
    <property type="molecule type" value="Genomic_DNA"/>
</dbReference>
<protein>
    <submittedName>
        <fullName evidence="6">Uncharacterized protein</fullName>
    </submittedName>
</protein>
<evidence type="ECO:0000256" key="2">
    <source>
        <dbReference type="SAM" id="Phobius"/>
    </source>
</evidence>
<feature type="region of interest" description="Disordered" evidence="1">
    <location>
        <begin position="356"/>
        <end position="376"/>
    </location>
</feature>
<dbReference type="EMBL" id="QXGF01001626">
    <property type="protein sequence ID" value="KAE8928781.1"/>
    <property type="molecule type" value="Genomic_DNA"/>
</dbReference>
<evidence type="ECO:0000256" key="1">
    <source>
        <dbReference type="SAM" id="MobiDB-lite"/>
    </source>
</evidence>
<keyword evidence="2" id="KW-0812">Transmembrane</keyword>
<keyword evidence="2" id="KW-0472">Membrane</keyword>